<dbReference type="Pfam" id="PF07859">
    <property type="entry name" value="Abhydrolase_3"/>
    <property type="match status" value="1"/>
</dbReference>
<dbReference type="PANTHER" id="PTHR48081:SF31">
    <property type="entry name" value="STERYL ACETYL HYDROLASE MUG81-RELATED"/>
    <property type="match status" value="1"/>
</dbReference>
<dbReference type="InterPro" id="IPR029058">
    <property type="entry name" value="AB_hydrolase_fold"/>
</dbReference>
<evidence type="ECO:0000313" key="6">
    <source>
        <dbReference type="Proteomes" id="UP000325945"/>
    </source>
</evidence>
<dbReference type="InterPro" id="IPR033140">
    <property type="entry name" value="Lipase_GDXG_put_SER_AS"/>
</dbReference>
<name>A0A5N6XDT7_9EURO</name>
<dbReference type="EMBL" id="ML741769">
    <property type="protein sequence ID" value="KAE8331415.1"/>
    <property type="molecule type" value="Genomic_DNA"/>
</dbReference>
<reference evidence="6" key="1">
    <citation type="submission" date="2019-04" db="EMBL/GenBank/DDBJ databases">
        <title>Friends and foes A comparative genomics studyof 23 Aspergillus species from section Flavi.</title>
        <authorList>
            <consortium name="DOE Joint Genome Institute"/>
            <person name="Kjaerbolling I."/>
            <person name="Vesth T."/>
            <person name="Frisvad J.C."/>
            <person name="Nybo J.L."/>
            <person name="Theobald S."/>
            <person name="Kildgaard S."/>
            <person name="Isbrandt T."/>
            <person name="Kuo A."/>
            <person name="Sato A."/>
            <person name="Lyhne E.K."/>
            <person name="Kogle M.E."/>
            <person name="Wiebenga A."/>
            <person name="Kun R.S."/>
            <person name="Lubbers R.J."/>
            <person name="Makela M.R."/>
            <person name="Barry K."/>
            <person name="Chovatia M."/>
            <person name="Clum A."/>
            <person name="Daum C."/>
            <person name="Haridas S."/>
            <person name="He G."/>
            <person name="LaButti K."/>
            <person name="Lipzen A."/>
            <person name="Mondo S."/>
            <person name="Riley R."/>
            <person name="Salamov A."/>
            <person name="Simmons B.A."/>
            <person name="Magnuson J.K."/>
            <person name="Henrissat B."/>
            <person name="Mortensen U.H."/>
            <person name="Larsen T.O."/>
            <person name="Devries R.P."/>
            <person name="Grigoriev I.V."/>
            <person name="Machida M."/>
            <person name="Baker S.E."/>
            <person name="Andersen M.R."/>
        </authorList>
    </citation>
    <scope>NUCLEOTIDE SEQUENCE [LARGE SCALE GENOMIC DNA]</scope>
    <source>
        <strain evidence="6">CBS 130017</strain>
    </source>
</reference>
<evidence type="ECO:0000256" key="1">
    <source>
        <dbReference type="ARBA" id="ARBA00010515"/>
    </source>
</evidence>
<protein>
    <submittedName>
        <fullName evidence="5">Alpha/beta-hydrolase</fullName>
    </submittedName>
</protein>
<dbReference type="PROSITE" id="PS01174">
    <property type="entry name" value="LIPASE_GDXG_SER"/>
    <property type="match status" value="1"/>
</dbReference>
<sequence length="361" mass="39938">MASKPTLSTLEWLRLGIAILHTISRSIAAIAAIPFRLSKGPPSFSRHVAFAISRAYVHSVFPKALVAITPSTEEVYCKFVASQGLEAQTITLSDGSRAHWLGNPSAEKVLLFFHGGGYLMSAVAGHFHLLHQTIREVEQKGGKLAVLFLSYDVSFQAPYPRQLQQATEVLRHTLTALERKPENIFLAGDSAGGNLALGLLSHILHPHHQIARLDLSSNLAGLVLLSPWVTFTTTSHSIRKNQYRDILAAPVLNNWSAIFKGTAQRDSYLEPLSAPADWWRSLPVGKVQIIAGTDEVFVDDIEKFAEQLERMHPETVLNVVPDEAHDHAVMEFVFNEKRSGQRAVFERWVLDMVSGDSVKAL</sequence>
<feature type="active site" evidence="3">
    <location>
        <position position="190"/>
    </location>
</feature>
<dbReference type="PANTHER" id="PTHR48081">
    <property type="entry name" value="AB HYDROLASE SUPERFAMILY PROTEIN C4A8.06C"/>
    <property type="match status" value="1"/>
</dbReference>
<dbReference type="Gene3D" id="3.40.50.1820">
    <property type="entry name" value="alpha/beta hydrolase"/>
    <property type="match status" value="1"/>
</dbReference>
<dbReference type="AlphaFoldDB" id="A0A5N6XDT7"/>
<evidence type="ECO:0000259" key="4">
    <source>
        <dbReference type="Pfam" id="PF07859"/>
    </source>
</evidence>
<evidence type="ECO:0000313" key="5">
    <source>
        <dbReference type="EMBL" id="KAE8331415.1"/>
    </source>
</evidence>
<comment type="similarity">
    <text evidence="1">Belongs to the 'GDXG' lipolytic enzyme family.</text>
</comment>
<organism evidence="5 6">
    <name type="scientific">Aspergillus sergii</name>
    <dbReference type="NCBI Taxonomy" id="1034303"/>
    <lineage>
        <taxon>Eukaryota</taxon>
        <taxon>Fungi</taxon>
        <taxon>Dikarya</taxon>
        <taxon>Ascomycota</taxon>
        <taxon>Pezizomycotina</taxon>
        <taxon>Eurotiomycetes</taxon>
        <taxon>Eurotiomycetidae</taxon>
        <taxon>Eurotiales</taxon>
        <taxon>Aspergillaceae</taxon>
        <taxon>Aspergillus</taxon>
        <taxon>Aspergillus subgen. Circumdati</taxon>
    </lineage>
</organism>
<proteinExistence type="inferred from homology"/>
<keyword evidence="6" id="KW-1185">Reference proteome</keyword>
<keyword evidence="2 5" id="KW-0378">Hydrolase</keyword>
<evidence type="ECO:0000256" key="3">
    <source>
        <dbReference type="PROSITE-ProRule" id="PRU10038"/>
    </source>
</evidence>
<gene>
    <name evidence="5" type="ORF">BDV39DRAFT_201065</name>
</gene>
<dbReference type="InterPro" id="IPR050300">
    <property type="entry name" value="GDXG_lipolytic_enzyme"/>
</dbReference>
<dbReference type="GO" id="GO:0016787">
    <property type="term" value="F:hydrolase activity"/>
    <property type="evidence" value="ECO:0007669"/>
    <property type="project" value="UniProtKB-KW"/>
</dbReference>
<evidence type="ECO:0000256" key="2">
    <source>
        <dbReference type="ARBA" id="ARBA00022801"/>
    </source>
</evidence>
<accession>A0A5N6XDT7</accession>
<feature type="domain" description="Alpha/beta hydrolase fold-3" evidence="4">
    <location>
        <begin position="110"/>
        <end position="326"/>
    </location>
</feature>
<dbReference type="InterPro" id="IPR013094">
    <property type="entry name" value="AB_hydrolase_3"/>
</dbReference>
<dbReference type="SUPFAM" id="SSF53474">
    <property type="entry name" value="alpha/beta-Hydrolases"/>
    <property type="match status" value="1"/>
</dbReference>
<dbReference type="Proteomes" id="UP000325945">
    <property type="component" value="Unassembled WGS sequence"/>
</dbReference>